<dbReference type="AlphaFoldDB" id="A0A811K907"/>
<keyword evidence="1" id="KW-0732">Signal</keyword>
<feature type="signal peptide" evidence="1">
    <location>
        <begin position="1"/>
        <end position="20"/>
    </location>
</feature>
<reference evidence="2" key="1">
    <citation type="submission" date="2020-09" db="EMBL/GenBank/DDBJ databases">
        <authorList>
            <person name="Kikuchi T."/>
        </authorList>
    </citation>
    <scope>NUCLEOTIDE SEQUENCE</scope>
    <source>
        <strain evidence="2">SH1</strain>
    </source>
</reference>
<comment type="caution">
    <text evidence="2">The sequence shown here is derived from an EMBL/GenBank/DDBJ whole genome shotgun (WGS) entry which is preliminary data.</text>
</comment>
<evidence type="ECO:0000313" key="3">
    <source>
        <dbReference type="Proteomes" id="UP000614601"/>
    </source>
</evidence>
<feature type="chain" id="PRO_5036220911" description="Saposin B-type domain-containing protein" evidence="1">
    <location>
        <begin position="21"/>
        <end position="214"/>
    </location>
</feature>
<protein>
    <recommendedName>
        <fullName evidence="4">Saposin B-type domain-containing protein</fullName>
    </recommendedName>
</protein>
<name>A0A811K907_9BILA</name>
<evidence type="ECO:0000256" key="1">
    <source>
        <dbReference type="SAM" id="SignalP"/>
    </source>
</evidence>
<dbReference type="EMBL" id="CAJFDH010000002">
    <property type="protein sequence ID" value="CAD5211793.1"/>
    <property type="molecule type" value="Genomic_DNA"/>
</dbReference>
<accession>A0A811K907</accession>
<keyword evidence="3" id="KW-1185">Reference proteome</keyword>
<evidence type="ECO:0008006" key="4">
    <source>
        <dbReference type="Google" id="ProtNLM"/>
    </source>
</evidence>
<sequence length="214" mass="24085">MITKMIPIILVYLLLSTLHAFEIQSLLDGVGSAFSSVQQSVSEFVNKETDDFAQIPLEIGDRLACTPCSLIAGYIMYNINDNTIVQSLMIGSCPAIFYGNWHKMWACEVLMVGAVVYSHFGASKSLCHAMGMCSNLFKVKRSLLQNQTPPQVDFNELVQLLPLDMDNFDTKLSQLGPAEYSKVKESVSRILTQRQNLKPVEFLETLREISKFYR</sequence>
<evidence type="ECO:0000313" key="2">
    <source>
        <dbReference type="EMBL" id="CAD5211793.1"/>
    </source>
</evidence>
<gene>
    <name evidence="2" type="ORF">BOKJ2_LOCUS3879</name>
</gene>
<dbReference type="Proteomes" id="UP000783686">
    <property type="component" value="Unassembled WGS sequence"/>
</dbReference>
<organism evidence="2 3">
    <name type="scientific">Bursaphelenchus okinawaensis</name>
    <dbReference type="NCBI Taxonomy" id="465554"/>
    <lineage>
        <taxon>Eukaryota</taxon>
        <taxon>Metazoa</taxon>
        <taxon>Ecdysozoa</taxon>
        <taxon>Nematoda</taxon>
        <taxon>Chromadorea</taxon>
        <taxon>Rhabditida</taxon>
        <taxon>Tylenchina</taxon>
        <taxon>Tylenchomorpha</taxon>
        <taxon>Aphelenchoidea</taxon>
        <taxon>Aphelenchoididae</taxon>
        <taxon>Bursaphelenchus</taxon>
    </lineage>
</organism>
<dbReference type="EMBL" id="CAJFCW020000002">
    <property type="protein sequence ID" value="CAG9094403.1"/>
    <property type="molecule type" value="Genomic_DNA"/>
</dbReference>
<proteinExistence type="predicted"/>
<dbReference type="Proteomes" id="UP000614601">
    <property type="component" value="Unassembled WGS sequence"/>
</dbReference>